<sequence>MSAASIVLRNVLWCQEEKKSLFPLFKCVASETAHGATEANVTGAETFAEEHPLNYRERPILRYTHHRAAVELCGGRAVAGSGRQNTCRRLEKKKVYI</sequence>
<organism evidence="1 2">
    <name type="scientific">Batillaria attramentaria</name>
    <dbReference type="NCBI Taxonomy" id="370345"/>
    <lineage>
        <taxon>Eukaryota</taxon>
        <taxon>Metazoa</taxon>
        <taxon>Spiralia</taxon>
        <taxon>Lophotrochozoa</taxon>
        <taxon>Mollusca</taxon>
        <taxon>Gastropoda</taxon>
        <taxon>Caenogastropoda</taxon>
        <taxon>Sorbeoconcha</taxon>
        <taxon>Cerithioidea</taxon>
        <taxon>Batillariidae</taxon>
        <taxon>Batillaria</taxon>
    </lineage>
</organism>
<proteinExistence type="predicted"/>
<evidence type="ECO:0000313" key="1">
    <source>
        <dbReference type="EMBL" id="KAK7508194.1"/>
    </source>
</evidence>
<comment type="caution">
    <text evidence="1">The sequence shown here is derived from an EMBL/GenBank/DDBJ whole genome shotgun (WGS) entry which is preliminary data.</text>
</comment>
<keyword evidence="2" id="KW-1185">Reference proteome</keyword>
<dbReference type="EMBL" id="JACVVK020000002">
    <property type="protein sequence ID" value="KAK7508194.1"/>
    <property type="molecule type" value="Genomic_DNA"/>
</dbReference>
<name>A0ABD0M9Q9_9CAEN</name>
<gene>
    <name evidence="1" type="ORF">BaRGS_00000433</name>
</gene>
<evidence type="ECO:0000313" key="2">
    <source>
        <dbReference type="Proteomes" id="UP001519460"/>
    </source>
</evidence>
<dbReference type="AlphaFoldDB" id="A0ABD0M9Q9"/>
<reference evidence="1 2" key="1">
    <citation type="journal article" date="2023" name="Sci. Data">
        <title>Genome assembly of the Korean intertidal mud-creeper Batillaria attramentaria.</title>
        <authorList>
            <person name="Patra A.K."/>
            <person name="Ho P.T."/>
            <person name="Jun S."/>
            <person name="Lee S.J."/>
            <person name="Kim Y."/>
            <person name="Won Y.J."/>
        </authorList>
    </citation>
    <scope>NUCLEOTIDE SEQUENCE [LARGE SCALE GENOMIC DNA]</scope>
    <source>
        <strain evidence="1">Wonlab-2016</strain>
    </source>
</reference>
<accession>A0ABD0M9Q9</accession>
<protein>
    <submittedName>
        <fullName evidence="1">Uncharacterized protein</fullName>
    </submittedName>
</protein>
<dbReference type="Proteomes" id="UP001519460">
    <property type="component" value="Unassembled WGS sequence"/>
</dbReference>